<evidence type="ECO:0000313" key="7">
    <source>
        <dbReference type="EMBL" id="CAD7226450.1"/>
    </source>
</evidence>
<dbReference type="SMART" id="SM01168">
    <property type="entry name" value="DUF1907"/>
    <property type="match status" value="1"/>
</dbReference>
<dbReference type="GO" id="GO:0005634">
    <property type="term" value="C:nucleus"/>
    <property type="evidence" value="ECO:0007669"/>
    <property type="project" value="UniProtKB-SubCell"/>
</dbReference>
<gene>
    <name evidence="7" type="ORF">CTOB1V02_LOCUS4368</name>
</gene>
<organism evidence="7">
    <name type="scientific">Cyprideis torosa</name>
    <dbReference type="NCBI Taxonomy" id="163714"/>
    <lineage>
        <taxon>Eukaryota</taxon>
        <taxon>Metazoa</taxon>
        <taxon>Ecdysozoa</taxon>
        <taxon>Arthropoda</taxon>
        <taxon>Crustacea</taxon>
        <taxon>Oligostraca</taxon>
        <taxon>Ostracoda</taxon>
        <taxon>Podocopa</taxon>
        <taxon>Podocopida</taxon>
        <taxon>Cytherocopina</taxon>
        <taxon>Cytheroidea</taxon>
        <taxon>Cytherideidae</taxon>
        <taxon>Cyprideis</taxon>
    </lineage>
</organism>
<keyword evidence="4" id="KW-0378">Hydrolase</keyword>
<dbReference type="InterPro" id="IPR015021">
    <property type="entry name" value="C11orf54_DUF1907"/>
</dbReference>
<evidence type="ECO:0000256" key="2">
    <source>
        <dbReference type="ARBA" id="ARBA00011245"/>
    </source>
</evidence>
<keyword evidence="3" id="KW-0479">Metal-binding</keyword>
<dbReference type="PANTHER" id="PTHR13204">
    <property type="entry name" value="PTD012 PROTEIN"/>
    <property type="match status" value="1"/>
</dbReference>
<proteinExistence type="predicted"/>
<evidence type="ECO:0000256" key="4">
    <source>
        <dbReference type="ARBA" id="ARBA00022801"/>
    </source>
</evidence>
<dbReference type="GO" id="GO:0016788">
    <property type="term" value="F:hydrolase activity, acting on ester bonds"/>
    <property type="evidence" value="ECO:0007669"/>
    <property type="project" value="TreeGrafter"/>
</dbReference>
<protein>
    <submittedName>
        <fullName evidence="7">Uncharacterized protein</fullName>
    </submittedName>
</protein>
<reference evidence="7" key="1">
    <citation type="submission" date="2020-11" db="EMBL/GenBank/DDBJ databases">
        <authorList>
            <person name="Tran Van P."/>
        </authorList>
    </citation>
    <scope>NUCLEOTIDE SEQUENCE</scope>
</reference>
<dbReference type="GO" id="GO:0008270">
    <property type="term" value="F:zinc ion binding"/>
    <property type="evidence" value="ECO:0007669"/>
    <property type="project" value="TreeGrafter"/>
</dbReference>
<comment type="subunit">
    <text evidence="2">Monomer.</text>
</comment>
<dbReference type="AlphaFoldDB" id="A0A7R8WCV0"/>
<keyword evidence="5" id="KW-0862">Zinc</keyword>
<dbReference type="OrthoDB" id="5119241at2759"/>
<comment type="subcellular location">
    <subcellularLocation>
        <location evidence="1">Nucleus</location>
    </subcellularLocation>
</comment>
<accession>A0A7R8WCV0</accession>
<evidence type="ECO:0000256" key="6">
    <source>
        <dbReference type="ARBA" id="ARBA00023242"/>
    </source>
</evidence>
<dbReference type="SUPFAM" id="SSF117856">
    <property type="entry name" value="AF0104/ALDC/Ptd012-like"/>
    <property type="match status" value="1"/>
</dbReference>
<evidence type="ECO:0000256" key="1">
    <source>
        <dbReference type="ARBA" id="ARBA00004123"/>
    </source>
</evidence>
<dbReference type="EMBL" id="OB660832">
    <property type="protein sequence ID" value="CAD7226450.1"/>
    <property type="molecule type" value="Genomic_DNA"/>
</dbReference>
<dbReference type="PANTHER" id="PTHR13204:SF1">
    <property type="entry name" value="ESTER HYDROLASE C11ORF54"/>
    <property type="match status" value="1"/>
</dbReference>
<evidence type="ECO:0000256" key="5">
    <source>
        <dbReference type="ARBA" id="ARBA00022833"/>
    </source>
</evidence>
<name>A0A7R8WCV0_9CRUS</name>
<keyword evidence="6" id="KW-0539">Nucleus</keyword>
<dbReference type="CDD" id="cd17298">
    <property type="entry name" value="DUF1907"/>
    <property type="match status" value="1"/>
</dbReference>
<dbReference type="Pfam" id="PF08925">
    <property type="entry name" value="DUF1907"/>
    <property type="match status" value="1"/>
</dbReference>
<sequence length="316" mass="34448">MEDAVQTLELEPANLTRIADVLEKGLKSNFAECEVRVTQCPDLTKEPFHLASFGFGSTHHDRKIIDVGGIPNLIPTVNRSSLFDLRAVARLAGCAEPCFLTGAGAGPFDTVGVNSEMMTNVLLRDLKEPALGDKLNSHISLVSGEGRAKQSSLQEARCGLMMNLLATQGLPGGEVLEVKARTRTGRENFVTTMRLALEELPEVVALGGVFVTESGTAHLHVMPNFSETPLNTDEDVNNWLNFYDVPAPLVCLSVFVNRDPGMALRVEHTHCFIPPGASTTEKHGGGHYHYDITPDTISYRGIFVPANQLVRVYRPQ</sequence>
<evidence type="ECO:0000256" key="3">
    <source>
        <dbReference type="ARBA" id="ARBA00022723"/>
    </source>
</evidence>